<feature type="region of interest" description="Disordered" evidence="14">
    <location>
        <begin position="392"/>
        <end position="414"/>
    </location>
</feature>
<evidence type="ECO:0000256" key="3">
    <source>
        <dbReference type="ARBA" id="ARBA00008655"/>
    </source>
</evidence>
<feature type="compositionally biased region" description="Basic and acidic residues" evidence="14">
    <location>
        <begin position="145"/>
        <end position="160"/>
    </location>
</feature>
<feature type="compositionally biased region" description="Basic and acidic residues" evidence="14">
    <location>
        <begin position="314"/>
        <end position="327"/>
    </location>
</feature>
<dbReference type="SMART" id="SM00563">
    <property type="entry name" value="PlsC"/>
    <property type="match status" value="1"/>
</dbReference>
<feature type="compositionally biased region" description="Low complexity" evidence="14">
    <location>
        <begin position="78"/>
        <end position="93"/>
    </location>
</feature>
<keyword evidence="5" id="KW-0808">Transferase</keyword>
<proteinExistence type="inferred from homology"/>
<dbReference type="InterPro" id="IPR029000">
    <property type="entry name" value="Cyclophilin-like_dom_sf"/>
</dbReference>
<feature type="compositionally biased region" description="Acidic residues" evidence="14">
    <location>
        <begin position="448"/>
        <end position="457"/>
    </location>
</feature>
<keyword evidence="6 15" id="KW-0812">Transmembrane</keyword>
<feature type="transmembrane region" description="Helical" evidence="15">
    <location>
        <begin position="342"/>
        <end position="361"/>
    </location>
</feature>
<feature type="region of interest" description="Disordered" evidence="14">
    <location>
        <begin position="67"/>
        <end position="97"/>
    </location>
</feature>
<feature type="compositionally biased region" description="Basic and acidic residues" evidence="14">
    <location>
        <begin position="459"/>
        <end position="469"/>
    </location>
</feature>
<evidence type="ECO:0000256" key="2">
    <source>
        <dbReference type="ARBA" id="ARBA00005189"/>
    </source>
</evidence>
<reference evidence="16" key="1">
    <citation type="submission" date="2020-11" db="EMBL/GenBank/DDBJ databases">
        <authorList>
            <person name="Tran Van P."/>
        </authorList>
    </citation>
    <scope>NUCLEOTIDE SEQUENCE</scope>
</reference>
<comment type="pathway">
    <text evidence="13">Phospholipid metabolism.</text>
</comment>
<dbReference type="Pfam" id="PF00160">
    <property type="entry name" value="Pro_isomerase"/>
    <property type="match status" value="1"/>
</dbReference>
<dbReference type="PANTHER" id="PTHR23063:SF2">
    <property type="entry name" value="GLYCEROL-3-PHOSPHATE ACYLTRANSFERASE 4, ISOFORM D-RELATED"/>
    <property type="match status" value="1"/>
</dbReference>
<dbReference type="CDD" id="cd07991">
    <property type="entry name" value="LPLAT_LPCAT1-like"/>
    <property type="match status" value="1"/>
</dbReference>
<dbReference type="GO" id="GO:0008654">
    <property type="term" value="P:phospholipid biosynthetic process"/>
    <property type="evidence" value="ECO:0007669"/>
    <property type="project" value="UniProtKB-KW"/>
</dbReference>
<evidence type="ECO:0000256" key="7">
    <source>
        <dbReference type="ARBA" id="ARBA00022989"/>
    </source>
</evidence>
<dbReference type="EMBL" id="OB662379">
    <property type="protein sequence ID" value="CAD7229965.1"/>
    <property type="molecule type" value="Genomic_DNA"/>
</dbReference>
<dbReference type="GO" id="GO:0016020">
    <property type="term" value="C:membrane"/>
    <property type="evidence" value="ECO:0007669"/>
    <property type="project" value="UniProtKB-SubCell"/>
</dbReference>
<keyword evidence="4" id="KW-0444">Lipid biosynthesis</keyword>
<feature type="transmembrane region" description="Helical" evidence="15">
    <location>
        <begin position="205"/>
        <end position="226"/>
    </location>
</feature>
<feature type="region of interest" description="Disordered" evidence="14">
    <location>
        <begin position="295"/>
        <end position="327"/>
    </location>
</feature>
<evidence type="ECO:0000256" key="15">
    <source>
        <dbReference type="SAM" id="Phobius"/>
    </source>
</evidence>
<feature type="compositionally biased region" description="Low complexity" evidence="14">
    <location>
        <begin position="403"/>
        <end position="414"/>
    </location>
</feature>
<dbReference type="GO" id="GO:0004366">
    <property type="term" value="F:glycerol-3-phosphate O-acyltransferase activity"/>
    <property type="evidence" value="ECO:0007669"/>
    <property type="project" value="TreeGrafter"/>
</dbReference>
<dbReference type="InterPro" id="IPR045252">
    <property type="entry name" value="LPCAT1-like"/>
</dbReference>
<dbReference type="PANTHER" id="PTHR23063">
    <property type="entry name" value="PHOSPHOLIPID ACYLTRANSFERASE"/>
    <property type="match status" value="1"/>
</dbReference>
<comment type="subcellular location">
    <subcellularLocation>
        <location evidence="1">Membrane</location>
    </subcellularLocation>
</comment>
<sequence>MLSVLDSLLPATLSPSCLVVHFLSLGSALLFGGSILLAFLGITFNIRFMYLTLLLKVFEFGREKIQRHSTKRKPPEQDPSSQDSSPSDSSSSELRNGSGDLIVKDEKVVIRAPTSAAPSTNKRESSASRSEGSSDDNGGGPDTPAPEKDSKDPDPATDDFHYELDAHLGSIKSGVEAIIDDEVTKRFSAEELRSWNLLTRTNENYAFISVRLTCIWFVGFVFRYAILLPIRVLLTSWAVGQLHGGFLGVIQQALSRASPHIWFERSEVKDRDGHLKSRKPKAEWKAMQQEALTQQLKASSGGNGNAAANSSSDEGSRSDDVAVRDDTVSPKLRKNKDAEDKLWFLILFGGSLFLALFGITLKARHHYVDRLLRVFEFGREKIERHSTIRKLSLKHHRRRDRSASCSSSEELPRSNSGVILKDEDVVIRPPTTSSTAKADTSGSRSEQSSDENVESGDEQPSRKDSKNRQELEQKIADQLHYDLDAHLSFIKSGVEAIIDDEITKRFSAEELQAWNLLTRTNANYAFISMRLTCIWFVGFVFRYTVLMPIRVLLTSWAVGQLHGGFLGVIQWALSRASPHIWFERSEIKDRSAVARRLREHVEVENNPPILIFPEGTCINNTSVMQFKKGSFETGATVYPVAMKYDPRFADAFWNSSKHNYMQYLYSMFTSWAVVADVWYLPPMKAKNGQSAVDFANRVKGEIARQGGLVDLDWDGQLKRMKPKAEWKAMQQEAFTQQLKLQSSYNTNASENSSSEQCDEVAAVDSTAPKLRKNTDTEEKAVTLHTDLGDLKLELYCDRVPKACENFLALCASDYYNGCLFHRNIKGFMVQTGDPAGTGKGGNSIWGQKFVDEIRDDLKHDTRGVVSMANNGPNTNGSQFFITYSAQPHLDLKYTVFGR</sequence>
<keyword evidence="12" id="KW-0012">Acyltransferase</keyword>
<dbReference type="SUPFAM" id="SSF50891">
    <property type="entry name" value="Cyclophilin-like"/>
    <property type="match status" value="1"/>
</dbReference>
<comment type="similarity">
    <text evidence="3">Belongs to the 1-acyl-sn-glycerol-3-phosphate acyltransferase family.</text>
</comment>
<feature type="region of interest" description="Disordered" evidence="14">
    <location>
        <begin position="430"/>
        <end position="469"/>
    </location>
</feature>
<dbReference type="InterPro" id="IPR002130">
    <property type="entry name" value="Cyclophilin-type_PPIase_dom"/>
</dbReference>
<dbReference type="CDD" id="cd01928">
    <property type="entry name" value="Cyclophilin_PPIL3_like"/>
    <property type="match status" value="1"/>
</dbReference>
<name>A0A7R8WE47_9CRUS</name>
<protein>
    <submittedName>
        <fullName evidence="16">Uncharacterized protein</fullName>
    </submittedName>
</protein>
<evidence type="ECO:0000256" key="13">
    <source>
        <dbReference type="ARBA" id="ARBA00025707"/>
    </source>
</evidence>
<evidence type="ECO:0000313" key="16">
    <source>
        <dbReference type="EMBL" id="CAD7229965.1"/>
    </source>
</evidence>
<gene>
    <name evidence="16" type="ORF">CTOB1V02_LOCUS7830</name>
</gene>
<comment type="pathway">
    <text evidence="2">Lipid metabolism.</text>
</comment>
<evidence type="ECO:0000256" key="5">
    <source>
        <dbReference type="ARBA" id="ARBA00022679"/>
    </source>
</evidence>
<evidence type="ECO:0000256" key="10">
    <source>
        <dbReference type="ARBA" id="ARBA00023209"/>
    </source>
</evidence>
<dbReference type="GO" id="GO:0003755">
    <property type="term" value="F:peptidyl-prolyl cis-trans isomerase activity"/>
    <property type="evidence" value="ECO:0007669"/>
    <property type="project" value="InterPro"/>
</dbReference>
<dbReference type="AlphaFoldDB" id="A0A7R8WE47"/>
<keyword evidence="9 15" id="KW-0472">Membrane</keyword>
<keyword evidence="10" id="KW-0594">Phospholipid biosynthesis</keyword>
<feature type="transmembrane region" description="Helical" evidence="15">
    <location>
        <begin position="20"/>
        <end position="46"/>
    </location>
</feature>
<dbReference type="OrthoDB" id="10051137at2759"/>
<evidence type="ECO:0000256" key="9">
    <source>
        <dbReference type="ARBA" id="ARBA00023136"/>
    </source>
</evidence>
<evidence type="ECO:0000256" key="1">
    <source>
        <dbReference type="ARBA" id="ARBA00004370"/>
    </source>
</evidence>
<keyword evidence="11" id="KW-1208">Phospholipid metabolism</keyword>
<keyword evidence="8" id="KW-0443">Lipid metabolism</keyword>
<feature type="region of interest" description="Disordered" evidence="14">
    <location>
        <begin position="113"/>
        <end position="160"/>
    </location>
</feature>
<dbReference type="GO" id="GO:0006457">
    <property type="term" value="P:protein folding"/>
    <property type="evidence" value="ECO:0007669"/>
    <property type="project" value="InterPro"/>
</dbReference>
<keyword evidence="7 15" id="KW-1133">Transmembrane helix</keyword>
<evidence type="ECO:0000256" key="8">
    <source>
        <dbReference type="ARBA" id="ARBA00023098"/>
    </source>
</evidence>
<evidence type="ECO:0000256" key="6">
    <source>
        <dbReference type="ARBA" id="ARBA00022692"/>
    </source>
</evidence>
<feature type="transmembrane region" description="Helical" evidence="15">
    <location>
        <begin position="524"/>
        <end position="545"/>
    </location>
</feature>
<evidence type="ECO:0000256" key="12">
    <source>
        <dbReference type="ARBA" id="ARBA00023315"/>
    </source>
</evidence>
<dbReference type="GO" id="GO:0019432">
    <property type="term" value="P:triglyceride biosynthetic process"/>
    <property type="evidence" value="ECO:0007669"/>
    <property type="project" value="TreeGrafter"/>
</dbReference>
<dbReference type="InterPro" id="IPR020892">
    <property type="entry name" value="Cyclophilin-type_PPIase_CS"/>
</dbReference>
<dbReference type="PRINTS" id="PR00153">
    <property type="entry name" value="CSAPPISMRASE"/>
</dbReference>
<dbReference type="Gene3D" id="2.40.100.10">
    <property type="entry name" value="Cyclophilin-like"/>
    <property type="match status" value="1"/>
</dbReference>
<dbReference type="PROSITE" id="PS00170">
    <property type="entry name" value="CSA_PPIASE_1"/>
    <property type="match status" value="1"/>
</dbReference>
<feature type="compositionally biased region" description="Polar residues" evidence="14">
    <location>
        <begin position="430"/>
        <end position="446"/>
    </location>
</feature>
<evidence type="ECO:0000256" key="4">
    <source>
        <dbReference type="ARBA" id="ARBA00022516"/>
    </source>
</evidence>
<dbReference type="InterPro" id="IPR002123">
    <property type="entry name" value="Plipid/glycerol_acylTrfase"/>
</dbReference>
<evidence type="ECO:0000256" key="14">
    <source>
        <dbReference type="SAM" id="MobiDB-lite"/>
    </source>
</evidence>
<dbReference type="GO" id="GO:0005783">
    <property type="term" value="C:endoplasmic reticulum"/>
    <property type="evidence" value="ECO:0007669"/>
    <property type="project" value="TreeGrafter"/>
</dbReference>
<evidence type="ECO:0000256" key="11">
    <source>
        <dbReference type="ARBA" id="ARBA00023264"/>
    </source>
</evidence>
<organism evidence="16">
    <name type="scientific">Cyprideis torosa</name>
    <dbReference type="NCBI Taxonomy" id="163714"/>
    <lineage>
        <taxon>Eukaryota</taxon>
        <taxon>Metazoa</taxon>
        <taxon>Ecdysozoa</taxon>
        <taxon>Arthropoda</taxon>
        <taxon>Crustacea</taxon>
        <taxon>Oligostraca</taxon>
        <taxon>Ostracoda</taxon>
        <taxon>Podocopa</taxon>
        <taxon>Podocopida</taxon>
        <taxon>Cytherocopina</taxon>
        <taxon>Cytheroidea</taxon>
        <taxon>Cytherideidae</taxon>
        <taxon>Cyprideis</taxon>
    </lineage>
</organism>
<dbReference type="Pfam" id="PF01553">
    <property type="entry name" value="Acyltransferase"/>
    <property type="match status" value="1"/>
</dbReference>
<dbReference type="PROSITE" id="PS50072">
    <property type="entry name" value="CSA_PPIASE_2"/>
    <property type="match status" value="1"/>
</dbReference>
<accession>A0A7R8WE47</accession>
<dbReference type="SUPFAM" id="SSF69593">
    <property type="entry name" value="Glycerol-3-phosphate (1)-acyltransferase"/>
    <property type="match status" value="1"/>
</dbReference>